<proteinExistence type="inferred from homology"/>
<dbReference type="Gene3D" id="3.60.10.10">
    <property type="entry name" value="Endonuclease/exonuclease/phosphatase"/>
    <property type="match status" value="1"/>
</dbReference>
<keyword evidence="2" id="KW-0540">Nuclease</keyword>
<dbReference type="Pfam" id="PF03372">
    <property type="entry name" value="Exo_endo_phos"/>
    <property type="match status" value="1"/>
</dbReference>
<dbReference type="PANTHER" id="PTHR11371:SF31">
    <property type="entry name" value="EXTRACELLULAR NUCLEASE"/>
    <property type="match status" value="1"/>
</dbReference>
<reference evidence="5 6" key="1">
    <citation type="submission" date="2021-04" db="EMBL/GenBank/DDBJ databases">
        <authorList>
            <person name="Bliznina A."/>
        </authorList>
    </citation>
    <scope>NUCLEOTIDE SEQUENCE [LARGE SCALE GENOMIC DNA]</scope>
</reference>
<dbReference type="InterPro" id="IPR036691">
    <property type="entry name" value="Endo/exonu/phosph_ase_sf"/>
</dbReference>
<name>A0ABN7S6Z3_OIKDI</name>
<evidence type="ECO:0000313" key="6">
    <source>
        <dbReference type="Proteomes" id="UP001158576"/>
    </source>
</evidence>
<evidence type="ECO:0000259" key="4">
    <source>
        <dbReference type="Pfam" id="PF03372"/>
    </source>
</evidence>
<evidence type="ECO:0000256" key="1">
    <source>
        <dbReference type="ARBA" id="ARBA00007359"/>
    </source>
</evidence>
<organism evidence="5 6">
    <name type="scientific">Oikopleura dioica</name>
    <name type="common">Tunicate</name>
    <dbReference type="NCBI Taxonomy" id="34765"/>
    <lineage>
        <taxon>Eukaryota</taxon>
        <taxon>Metazoa</taxon>
        <taxon>Chordata</taxon>
        <taxon>Tunicata</taxon>
        <taxon>Appendicularia</taxon>
        <taxon>Copelata</taxon>
        <taxon>Oikopleuridae</taxon>
        <taxon>Oikopleura</taxon>
    </lineage>
</organism>
<feature type="domain" description="Endonuclease/exonuclease/phosphatase" evidence="4">
    <location>
        <begin position="47"/>
        <end position="271"/>
    </location>
</feature>
<evidence type="ECO:0000256" key="2">
    <source>
        <dbReference type="ARBA" id="ARBA00022722"/>
    </source>
</evidence>
<protein>
    <submittedName>
        <fullName evidence="5">Oidioi.mRNA.OKI2018_I69.PAR.g12908.t1.cds</fullName>
    </submittedName>
</protein>
<dbReference type="EMBL" id="OU015568">
    <property type="protein sequence ID" value="CAG5091191.1"/>
    <property type="molecule type" value="Genomic_DNA"/>
</dbReference>
<dbReference type="InterPro" id="IPR016202">
    <property type="entry name" value="DNase_I"/>
</dbReference>
<dbReference type="Proteomes" id="UP001158576">
    <property type="component" value="Chromosome PAR"/>
</dbReference>
<sequence>MKLLPSLASVALTYEQPNATTSAATTSTAASSAATTTTVLPATKFSSFNIQVFGTTKYGKEPVKNQIVEILKRYDIATIQEIRDISETAFPSLVTDINVADDKYDWFTGERQGTTSSKEQVGFIWDRNMFSKVDGYDFNDTSTAWFERPPTVLVLERTSPNALDFQTQKVGIISAHLKPESGVTNMVTEDEINHLQDVEDDLRSRHPTLDDVVIAGDFNADCDYVRDPQDLTLFSSGNNTWLISFDDDTTVKSTVCAYDHIVLSGQIENNFVAGSGQVFDYQTFYNTDSIFFNGDPITELVSDHFPVEFEFY</sequence>
<dbReference type="PANTHER" id="PTHR11371">
    <property type="entry name" value="DEOXYRIBONUCLEASE"/>
    <property type="match status" value="1"/>
</dbReference>
<evidence type="ECO:0000256" key="3">
    <source>
        <dbReference type="ARBA" id="ARBA00022801"/>
    </source>
</evidence>
<accession>A0ABN7S6Z3</accession>
<dbReference type="SUPFAM" id="SSF56219">
    <property type="entry name" value="DNase I-like"/>
    <property type="match status" value="1"/>
</dbReference>
<dbReference type="InterPro" id="IPR005135">
    <property type="entry name" value="Endo/exonuclease/phosphatase"/>
</dbReference>
<keyword evidence="6" id="KW-1185">Reference proteome</keyword>
<comment type="similarity">
    <text evidence="1">Belongs to the DNase I family.</text>
</comment>
<dbReference type="PRINTS" id="PR00130">
    <property type="entry name" value="DNASEI"/>
</dbReference>
<gene>
    <name evidence="5" type="ORF">OKIOD_LOCUS4466</name>
</gene>
<dbReference type="SMART" id="SM00476">
    <property type="entry name" value="DNaseIc"/>
    <property type="match status" value="1"/>
</dbReference>
<evidence type="ECO:0000313" key="5">
    <source>
        <dbReference type="EMBL" id="CAG5091191.1"/>
    </source>
</evidence>
<keyword evidence="3" id="KW-0378">Hydrolase</keyword>